<dbReference type="OrthoDB" id="223420at2"/>
<organism evidence="2 3">
    <name type="scientific">Saltatorellus ferox</name>
    <dbReference type="NCBI Taxonomy" id="2528018"/>
    <lineage>
        <taxon>Bacteria</taxon>
        <taxon>Pseudomonadati</taxon>
        <taxon>Planctomycetota</taxon>
        <taxon>Planctomycetia</taxon>
        <taxon>Planctomycetia incertae sedis</taxon>
        <taxon>Saltatorellus</taxon>
    </lineage>
</organism>
<dbReference type="Proteomes" id="UP000320390">
    <property type="component" value="Chromosome"/>
</dbReference>
<proteinExistence type="predicted"/>
<dbReference type="Gene3D" id="2.60.40.1260">
    <property type="entry name" value="Lamin Tail domain"/>
    <property type="match status" value="1"/>
</dbReference>
<dbReference type="InterPro" id="IPR036415">
    <property type="entry name" value="Lamin_tail_dom_sf"/>
</dbReference>
<evidence type="ECO:0000259" key="1">
    <source>
        <dbReference type="PROSITE" id="PS51841"/>
    </source>
</evidence>
<dbReference type="InterPro" id="IPR001322">
    <property type="entry name" value="Lamin_tail_dom"/>
</dbReference>
<feature type="domain" description="LTD" evidence="1">
    <location>
        <begin position="176"/>
        <end position="301"/>
    </location>
</feature>
<dbReference type="RefSeq" id="WP_145198406.1">
    <property type="nucleotide sequence ID" value="NZ_CP036434.1"/>
</dbReference>
<accession>A0A518ETI4</accession>
<dbReference type="Pfam" id="PF00932">
    <property type="entry name" value="LTD"/>
    <property type="match status" value="1"/>
</dbReference>
<dbReference type="AlphaFoldDB" id="A0A518ETI4"/>
<keyword evidence="3" id="KW-1185">Reference proteome</keyword>
<reference evidence="2 3" key="1">
    <citation type="submission" date="2019-02" db="EMBL/GenBank/DDBJ databases">
        <title>Deep-cultivation of Planctomycetes and their phenomic and genomic characterization uncovers novel biology.</title>
        <authorList>
            <person name="Wiegand S."/>
            <person name="Jogler M."/>
            <person name="Boedeker C."/>
            <person name="Pinto D."/>
            <person name="Vollmers J."/>
            <person name="Rivas-Marin E."/>
            <person name="Kohn T."/>
            <person name="Peeters S.H."/>
            <person name="Heuer A."/>
            <person name="Rast P."/>
            <person name="Oberbeckmann S."/>
            <person name="Bunk B."/>
            <person name="Jeske O."/>
            <person name="Meyerdierks A."/>
            <person name="Storesund J.E."/>
            <person name="Kallscheuer N."/>
            <person name="Luecker S."/>
            <person name="Lage O.M."/>
            <person name="Pohl T."/>
            <person name="Merkel B.J."/>
            <person name="Hornburger P."/>
            <person name="Mueller R.-W."/>
            <person name="Bruemmer F."/>
            <person name="Labrenz M."/>
            <person name="Spormann A.M."/>
            <person name="Op den Camp H."/>
            <person name="Overmann J."/>
            <person name="Amann R."/>
            <person name="Jetten M.S.M."/>
            <person name="Mascher T."/>
            <person name="Medema M.H."/>
            <person name="Devos D.P."/>
            <person name="Kaster A.-K."/>
            <person name="Ovreas L."/>
            <person name="Rohde M."/>
            <person name="Galperin M.Y."/>
            <person name="Jogler C."/>
        </authorList>
    </citation>
    <scope>NUCLEOTIDE SEQUENCE [LARGE SCALE GENOMIC DNA]</scope>
    <source>
        <strain evidence="2 3">Poly30</strain>
    </source>
</reference>
<name>A0A518ETI4_9BACT</name>
<dbReference type="SUPFAM" id="SSF74853">
    <property type="entry name" value="Lamin A/C globular tail domain"/>
    <property type="match status" value="1"/>
</dbReference>
<evidence type="ECO:0000313" key="3">
    <source>
        <dbReference type="Proteomes" id="UP000320390"/>
    </source>
</evidence>
<sequence length="355" mass="36397">MLARRSVGTLFMAASRWVLSGTIAGTVAGLATAASLPSPAGAEGTASPILRAHLVAERQTHLELELGTLLGTSNPDSRGTWEVLLLETTHVAAAAVSGEVKTAAELFEALRGARVLRRMAARSGEVLRTPIPSEAFGSGGRLGVLVRARGAATAFHRGMGPELGWSSVALPLRDPAEPLAASPPRGAILVTEFMKDPAAVSDTRGEWVEFQNRTAAAIDLEGWTLRDEGSNRTVITASSSGAGVVVPAGGFVVLGRQADPALNGGVMIAATYSGFTLGNGADQIILEAPGGHEIDRVEYEDGTSNWPDAAGASVALGPRFVGTSVAVDGAAWCSGVDVMPAGDLGSPGELNQECQ</sequence>
<dbReference type="EMBL" id="CP036434">
    <property type="protein sequence ID" value="QDV07404.1"/>
    <property type="molecule type" value="Genomic_DNA"/>
</dbReference>
<dbReference type="PROSITE" id="PS51841">
    <property type="entry name" value="LTD"/>
    <property type="match status" value="1"/>
</dbReference>
<protein>
    <recommendedName>
        <fullName evidence="1">LTD domain-containing protein</fullName>
    </recommendedName>
</protein>
<evidence type="ECO:0000313" key="2">
    <source>
        <dbReference type="EMBL" id="QDV07404.1"/>
    </source>
</evidence>
<gene>
    <name evidence="2" type="ORF">Poly30_29280</name>
</gene>